<protein>
    <submittedName>
        <fullName evidence="8">Diguanylate cyclase (GGDEF)-like protein</fullName>
    </submittedName>
</protein>
<feature type="transmembrane region" description="Helical" evidence="6">
    <location>
        <begin position="118"/>
        <end position="147"/>
    </location>
</feature>
<dbReference type="InterPro" id="IPR007895">
    <property type="entry name" value="MASE1"/>
</dbReference>
<feature type="transmembrane region" description="Helical" evidence="6">
    <location>
        <begin position="270"/>
        <end position="292"/>
    </location>
</feature>
<dbReference type="PROSITE" id="PS50887">
    <property type="entry name" value="GGDEF"/>
    <property type="match status" value="1"/>
</dbReference>
<dbReference type="SUPFAM" id="SSF55785">
    <property type="entry name" value="PYP-like sensor domain (PAS domain)"/>
    <property type="match status" value="1"/>
</dbReference>
<dbReference type="GO" id="GO:0003824">
    <property type="term" value="F:catalytic activity"/>
    <property type="evidence" value="ECO:0007669"/>
    <property type="project" value="UniProtKB-ARBA"/>
</dbReference>
<sequence>MLLSMRALAGVKIFASAFVLFFALAVSSILLARLSGDVAIFWPANAAIVALCLISGLRWLPLALFGAFLANISAQILFGDPITSVMGFPVANCMEIFFVSIALRWLKLDERPISSAKEVMFFTLALCAALMPSALLGAAIVSLVFAGPYYSNFIFWWVGDIVSAIIVLLPLVSTGWPHKWRLSLNRERLKKVVRETAIFLAFLTLNMAVLNALGMPVVLAIMAPSFWMALDGKPFKVAVACGLFILGVSAAVIAGVWPSNGLSEALRDQVFEVQIFTLFAVLPSYAIAVAIYDLARSKEEMTQSNMRLSVTLANMNQGVSCFDDQFKLTVWNEKYVQMFDMTSRDVEQIRQFEDLLKLQKSNGNFSGTPQKLLDDILSCVRVGKEFVAETELSNGRVIKSVHSPTPLGGWIATHDDITEMRTMERRLAYESLHDPLTGLPNRRYFDQEMQRRIDAKTDECSPITLFFVDLDHFKQINDNVGHNAGDAALQHIGRAIRENIDEADFVARLGGDEFAIISTRFENAEKAGNMAERLNAELRAPFYFNGQQVCCDVSIGITMGQGTNIDVERLRAEADVALYGAKRAGRGQHQVYRAKGKVA</sequence>
<dbReference type="Gene3D" id="3.30.70.270">
    <property type="match status" value="1"/>
</dbReference>
<evidence type="ECO:0000256" key="3">
    <source>
        <dbReference type="ARBA" id="ARBA00022692"/>
    </source>
</evidence>
<dbReference type="AlphaFoldDB" id="A0A4R6VWF4"/>
<evidence type="ECO:0000256" key="1">
    <source>
        <dbReference type="ARBA" id="ARBA00004651"/>
    </source>
</evidence>
<dbReference type="InterPro" id="IPR000160">
    <property type="entry name" value="GGDEF_dom"/>
</dbReference>
<comment type="caution">
    <text evidence="8">The sequence shown here is derived from an EMBL/GenBank/DDBJ whole genome shotgun (WGS) entry which is preliminary data.</text>
</comment>
<keyword evidence="9" id="KW-1185">Reference proteome</keyword>
<dbReference type="OrthoDB" id="9812260at2"/>
<feature type="domain" description="GGDEF" evidence="7">
    <location>
        <begin position="461"/>
        <end position="594"/>
    </location>
</feature>
<comment type="subcellular location">
    <subcellularLocation>
        <location evidence="1">Cell membrane</location>
        <topology evidence="1">Multi-pass membrane protein</topology>
    </subcellularLocation>
</comment>
<dbReference type="Gene3D" id="3.30.450.20">
    <property type="entry name" value="PAS domain"/>
    <property type="match status" value="1"/>
</dbReference>
<dbReference type="RefSeq" id="WP_133571595.1">
    <property type="nucleotide sequence ID" value="NZ_SNYR01000001.1"/>
</dbReference>
<feature type="transmembrane region" description="Helical" evidence="6">
    <location>
        <begin position="153"/>
        <end position="176"/>
    </location>
</feature>
<dbReference type="NCBIfam" id="TIGR00254">
    <property type="entry name" value="GGDEF"/>
    <property type="match status" value="1"/>
</dbReference>
<feature type="transmembrane region" description="Helical" evidence="6">
    <location>
        <begin position="84"/>
        <end position="106"/>
    </location>
</feature>
<feature type="transmembrane region" description="Helical" evidence="6">
    <location>
        <begin position="197"/>
        <end position="223"/>
    </location>
</feature>
<dbReference type="Pfam" id="PF05231">
    <property type="entry name" value="MASE1"/>
    <property type="match status" value="1"/>
</dbReference>
<dbReference type="InterPro" id="IPR043128">
    <property type="entry name" value="Rev_trsase/Diguanyl_cyclase"/>
</dbReference>
<dbReference type="CDD" id="cd01949">
    <property type="entry name" value="GGDEF"/>
    <property type="match status" value="1"/>
</dbReference>
<dbReference type="SMART" id="SM00267">
    <property type="entry name" value="GGDEF"/>
    <property type="match status" value="1"/>
</dbReference>
<dbReference type="Pfam" id="PF00990">
    <property type="entry name" value="GGDEF"/>
    <property type="match status" value="1"/>
</dbReference>
<keyword evidence="3 6" id="KW-0812">Transmembrane</keyword>
<evidence type="ECO:0000256" key="6">
    <source>
        <dbReference type="SAM" id="Phobius"/>
    </source>
</evidence>
<accession>A0A4R6VWF4</accession>
<dbReference type="FunFam" id="3.30.70.270:FF:000001">
    <property type="entry name" value="Diguanylate cyclase domain protein"/>
    <property type="match status" value="1"/>
</dbReference>
<dbReference type="Pfam" id="PF12860">
    <property type="entry name" value="PAS_7"/>
    <property type="match status" value="1"/>
</dbReference>
<gene>
    <name evidence="8" type="ORF">ATL17_0946</name>
</gene>
<evidence type="ECO:0000313" key="8">
    <source>
        <dbReference type="EMBL" id="TDQ66940.1"/>
    </source>
</evidence>
<dbReference type="EMBL" id="SNYR01000001">
    <property type="protein sequence ID" value="TDQ66940.1"/>
    <property type="molecule type" value="Genomic_DNA"/>
</dbReference>
<evidence type="ECO:0000256" key="4">
    <source>
        <dbReference type="ARBA" id="ARBA00022989"/>
    </source>
</evidence>
<dbReference type="InterPro" id="IPR029787">
    <property type="entry name" value="Nucleotide_cyclase"/>
</dbReference>
<organism evidence="8 9">
    <name type="scientific">Maritalea mobilis</name>
    <dbReference type="NCBI Taxonomy" id="483324"/>
    <lineage>
        <taxon>Bacteria</taxon>
        <taxon>Pseudomonadati</taxon>
        <taxon>Pseudomonadota</taxon>
        <taxon>Alphaproteobacteria</taxon>
        <taxon>Hyphomicrobiales</taxon>
        <taxon>Devosiaceae</taxon>
        <taxon>Maritalea</taxon>
    </lineage>
</organism>
<dbReference type="InterPro" id="IPR035965">
    <property type="entry name" value="PAS-like_dom_sf"/>
</dbReference>
<dbReference type="Proteomes" id="UP000295391">
    <property type="component" value="Unassembled WGS sequence"/>
</dbReference>
<proteinExistence type="predicted"/>
<name>A0A4R6VWF4_9HYPH</name>
<feature type="transmembrane region" description="Helical" evidence="6">
    <location>
        <begin position="235"/>
        <end position="258"/>
    </location>
</feature>
<evidence type="ECO:0000256" key="2">
    <source>
        <dbReference type="ARBA" id="ARBA00022475"/>
    </source>
</evidence>
<evidence type="ECO:0000259" key="7">
    <source>
        <dbReference type="PROSITE" id="PS50887"/>
    </source>
</evidence>
<evidence type="ECO:0000256" key="5">
    <source>
        <dbReference type="ARBA" id="ARBA00023136"/>
    </source>
</evidence>
<keyword evidence="4 6" id="KW-1133">Transmembrane helix</keyword>
<dbReference type="InterPro" id="IPR052155">
    <property type="entry name" value="Biofilm_reg_signaling"/>
</dbReference>
<keyword evidence="5 6" id="KW-0472">Membrane</keyword>
<keyword evidence="2" id="KW-1003">Cell membrane</keyword>
<dbReference type="PANTHER" id="PTHR44757">
    <property type="entry name" value="DIGUANYLATE CYCLASE DGCP"/>
    <property type="match status" value="1"/>
</dbReference>
<evidence type="ECO:0000313" key="9">
    <source>
        <dbReference type="Proteomes" id="UP000295391"/>
    </source>
</evidence>
<dbReference type="GO" id="GO:0005886">
    <property type="term" value="C:plasma membrane"/>
    <property type="evidence" value="ECO:0007669"/>
    <property type="project" value="UniProtKB-SubCell"/>
</dbReference>
<dbReference type="PANTHER" id="PTHR44757:SF2">
    <property type="entry name" value="BIOFILM ARCHITECTURE MAINTENANCE PROTEIN MBAA"/>
    <property type="match status" value="1"/>
</dbReference>
<dbReference type="SUPFAM" id="SSF55073">
    <property type="entry name" value="Nucleotide cyclase"/>
    <property type="match status" value="1"/>
</dbReference>
<reference evidence="8 9" key="1">
    <citation type="submission" date="2019-03" db="EMBL/GenBank/DDBJ databases">
        <title>Genomic Encyclopedia of Type Strains, Phase III (KMG-III): the genomes of soil and plant-associated and newly described type strains.</title>
        <authorList>
            <person name="Whitman W."/>
        </authorList>
    </citation>
    <scope>NUCLEOTIDE SEQUENCE [LARGE SCALE GENOMIC DNA]</scope>
    <source>
        <strain evidence="8 9">CGMCC 1.7002</strain>
    </source>
</reference>